<gene>
    <name evidence="2" type="ORF">FB561_3450</name>
</gene>
<feature type="transmembrane region" description="Helical" evidence="1">
    <location>
        <begin position="98"/>
        <end position="118"/>
    </location>
</feature>
<reference evidence="2 3" key="1">
    <citation type="submission" date="2019-06" db="EMBL/GenBank/DDBJ databases">
        <title>Sequencing the genomes of 1000 actinobacteria strains.</title>
        <authorList>
            <person name="Klenk H.-P."/>
        </authorList>
    </citation>
    <scope>NUCLEOTIDE SEQUENCE [LARGE SCALE GENOMIC DNA]</scope>
    <source>
        <strain evidence="2 3">DSM 24683</strain>
    </source>
</reference>
<keyword evidence="3" id="KW-1185">Reference proteome</keyword>
<dbReference type="Proteomes" id="UP000318380">
    <property type="component" value="Unassembled WGS sequence"/>
</dbReference>
<evidence type="ECO:0000313" key="2">
    <source>
        <dbReference type="EMBL" id="TWD82320.1"/>
    </source>
</evidence>
<comment type="caution">
    <text evidence="2">The sequence shown here is derived from an EMBL/GenBank/DDBJ whole genome shotgun (WGS) entry which is preliminary data.</text>
</comment>
<evidence type="ECO:0008006" key="4">
    <source>
        <dbReference type="Google" id="ProtNLM"/>
    </source>
</evidence>
<feature type="transmembrane region" description="Helical" evidence="1">
    <location>
        <begin position="413"/>
        <end position="432"/>
    </location>
</feature>
<feature type="transmembrane region" description="Helical" evidence="1">
    <location>
        <begin position="170"/>
        <end position="190"/>
    </location>
</feature>
<dbReference type="OrthoDB" id="8168962at2"/>
<feature type="transmembrane region" description="Helical" evidence="1">
    <location>
        <begin position="66"/>
        <end position="86"/>
    </location>
</feature>
<keyword evidence="1" id="KW-1133">Transmembrane helix</keyword>
<organism evidence="2 3">
    <name type="scientific">Kribbella amoyensis</name>
    <dbReference type="NCBI Taxonomy" id="996641"/>
    <lineage>
        <taxon>Bacteria</taxon>
        <taxon>Bacillati</taxon>
        <taxon>Actinomycetota</taxon>
        <taxon>Actinomycetes</taxon>
        <taxon>Propionibacteriales</taxon>
        <taxon>Kribbellaceae</taxon>
        <taxon>Kribbella</taxon>
    </lineage>
</organism>
<dbReference type="RefSeq" id="WP_145807816.1">
    <property type="nucleotide sequence ID" value="NZ_VIVK01000001.1"/>
</dbReference>
<feature type="transmembrane region" description="Helical" evidence="1">
    <location>
        <begin position="274"/>
        <end position="295"/>
    </location>
</feature>
<sequence>MIALHGIGGRGDLPVPLWLAVYSAAAAVAVSFFALAAFWARPKFERFSGPPLRRLTVFVDAPATRWTLRLLGLGAFALLLGAAWFGSESPAENPAPTWLYVWIWVGIIPISLLLGPVWRIVNPLRTLAAFVPRSAYRPLPGGIAYWPAVAGLFGFLWLELAYPHGSEPRVVALALTGYAVVNVAAGIVYGPRWFAIGDSFEVYAETLARLSPIGRSEGRLVLRNPLAGLATMPQEPGLVAVLCLLLGSTAFDGISRWSVWTDRTGQLGPGQHVVAHTLGLLVAVAVVSALFVVAARATGAARVRPGAIEAAGLPGAFAHSLVPIAIGYAVAHYFSFAMFQGQAGVLLATDPFSRGWDLLGTAGTRIDYAFLGTGLIATVQIGAIVLGHVLGVVSAHDRAAGLFRRRQLRRAQYPMLAAMVAFTAGGIALVTAS</sequence>
<dbReference type="EMBL" id="VIVK01000001">
    <property type="protein sequence ID" value="TWD82320.1"/>
    <property type="molecule type" value="Genomic_DNA"/>
</dbReference>
<feature type="transmembrane region" description="Helical" evidence="1">
    <location>
        <begin position="20"/>
        <end position="40"/>
    </location>
</feature>
<accession>A0A561BTR6</accession>
<feature type="transmembrane region" description="Helical" evidence="1">
    <location>
        <begin position="139"/>
        <end position="158"/>
    </location>
</feature>
<proteinExistence type="predicted"/>
<feature type="transmembrane region" description="Helical" evidence="1">
    <location>
        <begin position="307"/>
        <end position="331"/>
    </location>
</feature>
<protein>
    <recommendedName>
        <fullName evidence="4">Fenitrothion hydrolase</fullName>
    </recommendedName>
</protein>
<evidence type="ECO:0000313" key="3">
    <source>
        <dbReference type="Proteomes" id="UP000318380"/>
    </source>
</evidence>
<keyword evidence="1" id="KW-0812">Transmembrane</keyword>
<feature type="transmembrane region" description="Helical" evidence="1">
    <location>
        <begin position="237"/>
        <end position="254"/>
    </location>
</feature>
<dbReference type="AlphaFoldDB" id="A0A561BTR6"/>
<keyword evidence="1" id="KW-0472">Membrane</keyword>
<name>A0A561BTR6_9ACTN</name>
<evidence type="ECO:0000256" key="1">
    <source>
        <dbReference type="SAM" id="Phobius"/>
    </source>
</evidence>
<feature type="transmembrane region" description="Helical" evidence="1">
    <location>
        <begin position="368"/>
        <end position="393"/>
    </location>
</feature>